<comment type="cofactor">
    <cofactor evidence="1">
        <name>FAD</name>
        <dbReference type="ChEBI" id="CHEBI:57692"/>
    </cofactor>
</comment>
<dbReference type="InterPro" id="IPR002938">
    <property type="entry name" value="FAD-bd"/>
</dbReference>
<evidence type="ECO:0000259" key="6">
    <source>
        <dbReference type="Pfam" id="PF01494"/>
    </source>
</evidence>
<sequence length="554" mass="60998">MTTLPVILIGAGVGGLAMAQFLHKTRVPFHVYEADPSLTARRQGYRIRIADEGIEAFKRYLPLEKYRTLEASCNTVTSHSSIPNAVLNALTGELTTKLFKPGANSPIPPRPVYKPLSADRGVLRQNLLEGIEDHVTFGRKYHSFTDGHEGITVHFSDGPDVQGSLLIGADGVWSRVRQQLLPSYNLLDTEARLVFGKTYLTDAFCQKFSRSASEGLTLIHGGSMKCLLEPMHFNKEIASLPEDYVYWVIFLRCDSQGIPADILSKPSDEVKTLIQSLAKDWHPSLACLFETSTTEMSVSRVLSSSPDIPDWGAGATATRVTLIGDAAHAMSPTAALGATTAIRDAAKIVDAIDQEGLNPEALRSYEHQMRAYARESLEKSLVGGKAMFGMRAFQDLPKLLLFNNLAKSCKGFVDRIGQESIDTQLIDDFMSHLNRGIEVIGNWIFGSVETGKAAIGVRMSESDTFTSMNIKAFGITVAQTARGRENAIGAYVEARVDGPLGRMMKTKEKREKEFTQATESLLLQIVQIEEHRKALDAEAKKTREKHLGRLSRPL</sequence>
<keyword evidence="4" id="KW-0560">Oxidoreductase</keyword>
<dbReference type="OrthoDB" id="655030at2759"/>
<evidence type="ECO:0000256" key="4">
    <source>
        <dbReference type="ARBA" id="ARBA00023002"/>
    </source>
</evidence>
<comment type="caution">
    <text evidence="7">The sequence shown here is derived from an EMBL/GenBank/DDBJ whole genome shotgun (WGS) entry which is preliminary data.</text>
</comment>
<evidence type="ECO:0000256" key="3">
    <source>
        <dbReference type="ARBA" id="ARBA00022827"/>
    </source>
</evidence>
<keyword evidence="3" id="KW-0274">FAD</keyword>
<dbReference type="Gene3D" id="3.50.50.60">
    <property type="entry name" value="FAD/NAD(P)-binding domain"/>
    <property type="match status" value="1"/>
</dbReference>
<dbReference type="Pfam" id="PF01494">
    <property type="entry name" value="FAD_binding_3"/>
    <property type="match status" value="1"/>
</dbReference>
<dbReference type="PANTHER" id="PTHR47178:SF5">
    <property type="entry name" value="FAD-BINDING DOMAIN-CONTAINING PROTEIN"/>
    <property type="match status" value="1"/>
</dbReference>
<keyword evidence="2" id="KW-0285">Flavoprotein</keyword>
<dbReference type="PANTHER" id="PTHR47178">
    <property type="entry name" value="MONOOXYGENASE, FAD-BINDING"/>
    <property type="match status" value="1"/>
</dbReference>
<dbReference type="InterPro" id="IPR036188">
    <property type="entry name" value="FAD/NAD-bd_sf"/>
</dbReference>
<evidence type="ECO:0000256" key="2">
    <source>
        <dbReference type="ARBA" id="ARBA00022630"/>
    </source>
</evidence>
<dbReference type="Proteomes" id="UP000546213">
    <property type="component" value="Unassembled WGS sequence"/>
</dbReference>
<evidence type="ECO:0000256" key="5">
    <source>
        <dbReference type="ARBA" id="ARBA00023033"/>
    </source>
</evidence>
<proteinExistence type="predicted"/>
<protein>
    <submittedName>
        <fullName evidence="7">FAD NAD(P)-binding domain-containing protein</fullName>
    </submittedName>
</protein>
<evidence type="ECO:0000313" key="7">
    <source>
        <dbReference type="EMBL" id="KAF5574406.1"/>
    </source>
</evidence>
<keyword evidence="8" id="KW-1185">Reference proteome</keyword>
<feature type="domain" description="FAD-binding" evidence="6">
    <location>
        <begin position="318"/>
        <end position="378"/>
    </location>
</feature>
<dbReference type="GO" id="GO:0071949">
    <property type="term" value="F:FAD binding"/>
    <property type="evidence" value="ECO:0007669"/>
    <property type="project" value="InterPro"/>
</dbReference>
<keyword evidence="5" id="KW-0503">Monooxygenase</keyword>
<dbReference type="AlphaFoldDB" id="A0A8H5KL52"/>
<organism evidence="7 8">
    <name type="scientific">Fusarium pseudocircinatum</name>
    <dbReference type="NCBI Taxonomy" id="56676"/>
    <lineage>
        <taxon>Eukaryota</taxon>
        <taxon>Fungi</taxon>
        <taxon>Dikarya</taxon>
        <taxon>Ascomycota</taxon>
        <taxon>Pezizomycotina</taxon>
        <taxon>Sordariomycetes</taxon>
        <taxon>Hypocreomycetidae</taxon>
        <taxon>Hypocreales</taxon>
        <taxon>Nectriaceae</taxon>
        <taxon>Fusarium</taxon>
        <taxon>Fusarium fujikuroi species complex</taxon>
    </lineage>
</organism>
<evidence type="ECO:0000313" key="8">
    <source>
        <dbReference type="Proteomes" id="UP000546213"/>
    </source>
</evidence>
<dbReference type="GO" id="GO:0004497">
    <property type="term" value="F:monooxygenase activity"/>
    <property type="evidence" value="ECO:0007669"/>
    <property type="project" value="UniProtKB-KW"/>
</dbReference>
<dbReference type="EMBL" id="JAAOAS010000525">
    <property type="protein sequence ID" value="KAF5574406.1"/>
    <property type="molecule type" value="Genomic_DNA"/>
</dbReference>
<dbReference type="PRINTS" id="PR00420">
    <property type="entry name" value="RNGMNOXGNASE"/>
</dbReference>
<accession>A0A8H5KL52</accession>
<reference evidence="7 8" key="1">
    <citation type="submission" date="2020-05" db="EMBL/GenBank/DDBJ databases">
        <title>Identification and distribution of gene clusters putatively required for synthesis of sphingolipid metabolism inhibitors in phylogenetically diverse species of the filamentous fungus Fusarium.</title>
        <authorList>
            <person name="Kim H.-S."/>
            <person name="Busman M."/>
            <person name="Brown D.W."/>
            <person name="Divon H."/>
            <person name="Uhlig S."/>
            <person name="Proctor R.H."/>
        </authorList>
    </citation>
    <scope>NUCLEOTIDE SEQUENCE [LARGE SCALE GENOMIC DNA]</scope>
    <source>
        <strain evidence="7 8">NRRL 36939</strain>
    </source>
</reference>
<gene>
    <name evidence="7" type="ORF">FPCIR_13599</name>
</gene>
<dbReference type="SUPFAM" id="SSF51905">
    <property type="entry name" value="FAD/NAD(P)-binding domain"/>
    <property type="match status" value="1"/>
</dbReference>
<evidence type="ECO:0000256" key="1">
    <source>
        <dbReference type="ARBA" id="ARBA00001974"/>
    </source>
</evidence>
<name>A0A8H5KL52_9HYPO</name>